<dbReference type="Proteomes" id="UP000228775">
    <property type="component" value="Unassembled WGS sequence"/>
</dbReference>
<proteinExistence type="predicted"/>
<comment type="caution">
    <text evidence="1">The sequence shown here is derived from an EMBL/GenBank/DDBJ whole genome shotgun (WGS) entry which is preliminary data.</text>
</comment>
<organism evidence="1 2">
    <name type="scientific">Candidatus Portnoybacteria bacterium CG06_land_8_20_14_3_00_39_12</name>
    <dbReference type="NCBI Taxonomy" id="1974809"/>
    <lineage>
        <taxon>Bacteria</taxon>
        <taxon>Candidatus Portnoyibacteriota</taxon>
    </lineage>
</organism>
<dbReference type="EMBL" id="PEVY01000040">
    <property type="protein sequence ID" value="PIU75231.1"/>
    <property type="molecule type" value="Genomic_DNA"/>
</dbReference>
<evidence type="ECO:0000313" key="1">
    <source>
        <dbReference type="EMBL" id="PIU75231.1"/>
    </source>
</evidence>
<evidence type="ECO:0000313" key="2">
    <source>
        <dbReference type="Proteomes" id="UP000228775"/>
    </source>
</evidence>
<reference evidence="2" key="1">
    <citation type="submission" date="2017-09" db="EMBL/GenBank/DDBJ databases">
        <title>Depth-based differentiation of microbial function through sediment-hosted aquifers and enrichment of novel symbionts in the deep terrestrial subsurface.</title>
        <authorList>
            <person name="Probst A.J."/>
            <person name="Ladd B."/>
            <person name="Jarett J.K."/>
            <person name="Geller-Mcgrath D.E."/>
            <person name="Sieber C.M.K."/>
            <person name="Emerson J.B."/>
            <person name="Anantharaman K."/>
            <person name="Thomas B.C."/>
            <person name="Malmstrom R."/>
            <person name="Stieglmeier M."/>
            <person name="Klingl A."/>
            <person name="Woyke T."/>
            <person name="Ryan C.M."/>
            <person name="Banfield J.F."/>
        </authorList>
    </citation>
    <scope>NUCLEOTIDE SEQUENCE [LARGE SCALE GENOMIC DNA]</scope>
</reference>
<gene>
    <name evidence="1" type="ORF">COS76_01870</name>
</gene>
<accession>A0A2M7AX71</accession>
<protein>
    <submittedName>
        <fullName evidence="1">Uncharacterized protein</fullName>
    </submittedName>
</protein>
<sequence length="99" mass="10821">MSQNRLYKEYDLKKILPLEDRAAAIHVLNDGRALVFVSGFVSGQFGKHKLEPENSHCVSFSAKGWSEEALITQATDLLEAVIGGQVALGHGDGTIHQFL</sequence>
<dbReference type="AlphaFoldDB" id="A0A2M7AX71"/>
<name>A0A2M7AX71_9BACT</name>